<name>A0A1Y6K5Q1_9CHLR</name>
<proteinExistence type="predicted"/>
<protein>
    <submittedName>
        <fullName evidence="1">Uncharacterized protein</fullName>
    </submittedName>
</protein>
<sequence>MRSSVPITGVMIVNLDELFPVLKMLEAYPFYAVRNAEIELIVTPDDGTIASELTRAFLKYR</sequence>
<organism evidence="1 2">
    <name type="scientific">Candidatus Brevifilum fermentans</name>
    <dbReference type="NCBI Taxonomy" id="1986204"/>
    <lineage>
        <taxon>Bacteria</taxon>
        <taxon>Bacillati</taxon>
        <taxon>Chloroflexota</taxon>
        <taxon>Anaerolineae</taxon>
        <taxon>Anaerolineales</taxon>
        <taxon>Anaerolineaceae</taxon>
        <taxon>Candidatus Brevifilum</taxon>
    </lineage>
</organism>
<dbReference type="RefSeq" id="WP_157891833.1">
    <property type="nucleotide sequence ID" value="NZ_LT859958.1"/>
</dbReference>
<dbReference type="AlphaFoldDB" id="A0A1Y6K5Q1"/>
<dbReference type="EMBL" id="LT859958">
    <property type="protein sequence ID" value="SMX55015.1"/>
    <property type="molecule type" value="Genomic_DNA"/>
</dbReference>
<reference evidence="2" key="1">
    <citation type="submission" date="2017-05" db="EMBL/GenBank/DDBJ databases">
        <authorList>
            <person name="Kirkegaard R."/>
            <person name="Mcilroy J S."/>
        </authorList>
    </citation>
    <scope>NUCLEOTIDE SEQUENCE [LARGE SCALE GENOMIC DNA]</scope>
</reference>
<evidence type="ECO:0000313" key="1">
    <source>
        <dbReference type="EMBL" id="SMX55015.1"/>
    </source>
</evidence>
<evidence type="ECO:0000313" key="2">
    <source>
        <dbReference type="Proteomes" id="UP000195514"/>
    </source>
</evidence>
<accession>A0A1Y6K5Q1</accession>
<dbReference type="KEGG" id="abat:CFX1CAM_1950"/>
<dbReference type="Proteomes" id="UP000195514">
    <property type="component" value="Chromosome I"/>
</dbReference>
<gene>
    <name evidence="1" type="ORF">CFX1CAM_1950</name>
</gene>
<keyword evidence="2" id="KW-1185">Reference proteome</keyword>